<dbReference type="Proteomes" id="UP000465785">
    <property type="component" value="Chromosome"/>
</dbReference>
<name>A0A9W4BHP7_9MYCO</name>
<organism evidence="2 3">
    <name type="scientific">Mycobacterium gallinarum</name>
    <dbReference type="NCBI Taxonomy" id="39689"/>
    <lineage>
        <taxon>Bacteria</taxon>
        <taxon>Bacillati</taxon>
        <taxon>Actinomycetota</taxon>
        <taxon>Actinomycetes</taxon>
        <taxon>Mycobacteriales</taxon>
        <taxon>Mycobacteriaceae</taxon>
        <taxon>Mycobacterium</taxon>
    </lineage>
</organism>
<dbReference type="AlphaFoldDB" id="A0A9W4BHP7"/>
<reference evidence="2 3" key="1">
    <citation type="journal article" date="2019" name="Emerg. Microbes Infect.">
        <title>Comprehensive subspecies identification of 175 nontuberculous mycobacteria species based on 7547 genomic profiles.</title>
        <authorList>
            <person name="Matsumoto Y."/>
            <person name="Kinjo T."/>
            <person name="Motooka D."/>
            <person name="Nabeya D."/>
            <person name="Jung N."/>
            <person name="Uechi K."/>
            <person name="Horii T."/>
            <person name="Iida T."/>
            <person name="Fujita J."/>
            <person name="Nakamura S."/>
        </authorList>
    </citation>
    <scope>NUCLEOTIDE SEQUENCE [LARGE SCALE GENOMIC DNA]</scope>
    <source>
        <strain evidence="2 3">JCM 6399</strain>
    </source>
</reference>
<sequence length="131" mass="14405">MTPQPHPVRRFWQTPFGWLKQVDFYRDAFAGALGTGIAALFAYLYAVGAGYIASPTKRQAIVGVGLAVLPAVIGAVASYSLHTLARYVPPKFRRFVGALPYALFWVLALAFFLVAADALWPIPFWPFTTTP</sequence>
<evidence type="ECO:0000256" key="1">
    <source>
        <dbReference type="SAM" id="Phobius"/>
    </source>
</evidence>
<gene>
    <name evidence="2" type="ORF">MGALJ_41110</name>
</gene>
<feature type="transmembrane region" description="Helical" evidence="1">
    <location>
        <begin position="60"/>
        <end position="81"/>
    </location>
</feature>
<evidence type="ECO:0000313" key="3">
    <source>
        <dbReference type="Proteomes" id="UP000465785"/>
    </source>
</evidence>
<feature type="transmembrane region" description="Helical" evidence="1">
    <location>
        <begin position="101"/>
        <end position="120"/>
    </location>
</feature>
<dbReference type="EMBL" id="AP022601">
    <property type="protein sequence ID" value="BBY94442.1"/>
    <property type="molecule type" value="Genomic_DNA"/>
</dbReference>
<keyword evidence="1" id="KW-1133">Transmembrane helix</keyword>
<dbReference type="KEGG" id="mgau:MGALJ_41110"/>
<proteinExistence type="predicted"/>
<accession>A0A9W4BHP7</accession>
<evidence type="ECO:0000313" key="2">
    <source>
        <dbReference type="EMBL" id="BBY94442.1"/>
    </source>
</evidence>
<keyword evidence="1" id="KW-0472">Membrane</keyword>
<keyword evidence="1" id="KW-0812">Transmembrane</keyword>
<keyword evidence="3" id="KW-1185">Reference proteome</keyword>
<feature type="transmembrane region" description="Helical" evidence="1">
    <location>
        <begin position="28"/>
        <end position="53"/>
    </location>
</feature>
<protein>
    <submittedName>
        <fullName evidence="2">Uncharacterized protein</fullName>
    </submittedName>
</protein>